<evidence type="ECO:0000313" key="2">
    <source>
        <dbReference type="EMBL" id="MCP1374706.1"/>
    </source>
</evidence>
<name>A0ABT1FBF7_9GAMM</name>
<protein>
    <submittedName>
        <fullName evidence="2">Uncharacterized protein</fullName>
    </submittedName>
</protein>
<dbReference type="RefSeq" id="WP_253566585.1">
    <property type="nucleotide sequence ID" value="NZ_JAMZEK010000002.1"/>
</dbReference>
<reference evidence="2 3" key="1">
    <citation type="submission" date="2022-06" db="EMBL/GenBank/DDBJ databases">
        <title>Dyella sp. Sa strain:Sa Genome sequencing.</title>
        <authorList>
            <person name="Park S."/>
        </authorList>
    </citation>
    <scope>NUCLEOTIDE SEQUENCE [LARGE SCALE GENOMIC DNA]</scope>
    <source>
        <strain evidence="2 3">Sa</strain>
    </source>
</reference>
<gene>
    <name evidence="2" type="ORF">NC595_11605</name>
</gene>
<keyword evidence="1" id="KW-0732">Signal</keyword>
<proteinExistence type="predicted"/>
<evidence type="ECO:0000313" key="3">
    <source>
        <dbReference type="Proteomes" id="UP001204615"/>
    </source>
</evidence>
<accession>A0ABT1FBF7</accession>
<sequence>MKHTVVAAIVSFGFACVPSISAAQNQTTELQNVTVTGLPAPYGVYVVDFDTGYGLKALVGHTHRQYVHAQRAAAAAEALRKQGLAMSPYVTVAIDNSGSGLAKQIQLMDAGRNTVAIVNVYCKGGDPSQGRRCSLVSVPVSGSAPGPRMASTLSVAAVDAGG</sequence>
<organism evidence="2 3">
    <name type="scientific">Dyella lutea</name>
    <dbReference type="NCBI Taxonomy" id="2950441"/>
    <lineage>
        <taxon>Bacteria</taxon>
        <taxon>Pseudomonadati</taxon>
        <taxon>Pseudomonadota</taxon>
        <taxon>Gammaproteobacteria</taxon>
        <taxon>Lysobacterales</taxon>
        <taxon>Rhodanobacteraceae</taxon>
        <taxon>Dyella</taxon>
    </lineage>
</organism>
<feature type="chain" id="PRO_5046506236" evidence="1">
    <location>
        <begin position="23"/>
        <end position="162"/>
    </location>
</feature>
<keyword evidence="3" id="KW-1185">Reference proteome</keyword>
<comment type="caution">
    <text evidence="2">The sequence shown here is derived from an EMBL/GenBank/DDBJ whole genome shotgun (WGS) entry which is preliminary data.</text>
</comment>
<dbReference type="PROSITE" id="PS51257">
    <property type="entry name" value="PROKAR_LIPOPROTEIN"/>
    <property type="match status" value="1"/>
</dbReference>
<dbReference type="EMBL" id="JAMZEK010000002">
    <property type="protein sequence ID" value="MCP1374706.1"/>
    <property type="molecule type" value="Genomic_DNA"/>
</dbReference>
<feature type="signal peptide" evidence="1">
    <location>
        <begin position="1"/>
        <end position="22"/>
    </location>
</feature>
<evidence type="ECO:0000256" key="1">
    <source>
        <dbReference type="SAM" id="SignalP"/>
    </source>
</evidence>
<dbReference type="Proteomes" id="UP001204615">
    <property type="component" value="Unassembled WGS sequence"/>
</dbReference>